<dbReference type="RefSeq" id="WP_130066505.1">
    <property type="nucleotide sequence ID" value="NZ_SEZN01000016.1"/>
</dbReference>
<protein>
    <submittedName>
        <fullName evidence="1">Uncharacterized protein</fullName>
    </submittedName>
</protein>
<gene>
    <name evidence="1" type="ORF">ERW53_10415</name>
</gene>
<sequence>MKTAIYSLHGGVGKSTLSKCLASVNQRPLVPLDPQDGGSIDLAKSAPDNAILDCAPHREQGMSVVESTDHLIFILKDVDIKNVERYFFIVRDELLIFKTINPNLNVFIQFAYNYQTQSKQGKASQELAKNILSSLPFVEFGIPSYLKNE</sequence>
<proteinExistence type="predicted"/>
<organism evidence="1 2">
    <name type="scientific">Aliivibrio finisterrensis</name>
    <dbReference type="NCBI Taxonomy" id="511998"/>
    <lineage>
        <taxon>Bacteria</taxon>
        <taxon>Pseudomonadati</taxon>
        <taxon>Pseudomonadota</taxon>
        <taxon>Gammaproteobacteria</taxon>
        <taxon>Vibrionales</taxon>
        <taxon>Vibrionaceae</taxon>
        <taxon>Aliivibrio</taxon>
    </lineage>
</organism>
<dbReference type="EMBL" id="SEZN01000016">
    <property type="protein sequence ID" value="RYU64342.1"/>
    <property type="molecule type" value="Genomic_DNA"/>
</dbReference>
<reference evidence="1 2" key="1">
    <citation type="submission" date="2019-02" db="EMBL/GenBank/DDBJ databases">
        <title>Genome sequences of Aliivibrio finisterrensis strains from farmed Atlantic salmon.</title>
        <authorList>
            <person name="Bowman J.P."/>
        </authorList>
    </citation>
    <scope>NUCLEOTIDE SEQUENCE [LARGE SCALE GENOMIC DNA]</scope>
    <source>
        <strain evidence="1 2">A21</strain>
    </source>
</reference>
<dbReference type="Proteomes" id="UP000294166">
    <property type="component" value="Unassembled WGS sequence"/>
</dbReference>
<evidence type="ECO:0000313" key="1">
    <source>
        <dbReference type="EMBL" id="RYU64342.1"/>
    </source>
</evidence>
<evidence type="ECO:0000313" key="2">
    <source>
        <dbReference type="Proteomes" id="UP000294166"/>
    </source>
</evidence>
<comment type="caution">
    <text evidence="1">The sequence shown here is derived from an EMBL/GenBank/DDBJ whole genome shotgun (WGS) entry which is preliminary data.</text>
</comment>
<keyword evidence="2" id="KW-1185">Reference proteome</keyword>
<accession>A0ABY0I6B7</accession>
<name>A0ABY0I6B7_9GAMM</name>